<comment type="catalytic activity">
    <reaction evidence="1">
        <text>ATP + protein L-histidine = ADP + protein N-phospho-L-histidine.</text>
        <dbReference type="EC" id="2.7.13.3"/>
    </reaction>
</comment>
<evidence type="ECO:0000259" key="13">
    <source>
        <dbReference type="PROSITE" id="PS50885"/>
    </source>
</evidence>
<dbReference type="RefSeq" id="WP_184667169.1">
    <property type="nucleotide sequence ID" value="NZ_BAABAI010000027.1"/>
</dbReference>
<dbReference type="PROSITE" id="PS50109">
    <property type="entry name" value="HIS_KIN"/>
    <property type="match status" value="1"/>
</dbReference>
<feature type="transmembrane region" description="Helical" evidence="11">
    <location>
        <begin position="67"/>
        <end position="89"/>
    </location>
</feature>
<dbReference type="InterPro" id="IPR050428">
    <property type="entry name" value="TCS_sensor_his_kinase"/>
</dbReference>
<dbReference type="Pfam" id="PF02518">
    <property type="entry name" value="HATPase_c"/>
    <property type="match status" value="1"/>
</dbReference>
<evidence type="ECO:0000256" key="2">
    <source>
        <dbReference type="ARBA" id="ARBA00004236"/>
    </source>
</evidence>
<dbReference type="InterPro" id="IPR004358">
    <property type="entry name" value="Sig_transdc_His_kin-like_C"/>
</dbReference>
<dbReference type="PROSITE" id="PS50885">
    <property type="entry name" value="HAMP"/>
    <property type="match status" value="1"/>
</dbReference>
<dbReference type="GO" id="GO:0000155">
    <property type="term" value="F:phosphorelay sensor kinase activity"/>
    <property type="evidence" value="ECO:0007669"/>
    <property type="project" value="InterPro"/>
</dbReference>
<dbReference type="PANTHER" id="PTHR45436">
    <property type="entry name" value="SENSOR HISTIDINE KINASE YKOH"/>
    <property type="match status" value="1"/>
</dbReference>
<comment type="subcellular location">
    <subcellularLocation>
        <location evidence="2">Cell membrane</location>
    </subcellularLocation>
</comment>
<dbReference type="Gene3D" id="1.10.287.130">
    <property type="match status" value="1"/>
</dbReference>
<evidence type="ECO:0000256" key="3">
    <source>
        <dbReference type="ARBA" id="ARBA00012438"/>
    </source>
</evidence>
<dbReference type="InterPro" id="IPR003661">
    <property type="entry name" value="HisK_dim/P_dom"/>
</dbReference>
<dbReference type="SUPFAM" id="SSF55874">
    <property type="entry name" value="ATPase domain of HSP90 chaperone/DNA topoisomerase II/histidine kinase"/>
    <property type="match status" value="1"/>
</dbReference>
<dbReference type="InterPro" id="IPR036097">
    <property type="entry name" value="HisK_dim/P_sf"/>
</dbReference>
<dbReference type="InterPro" id="IPR003660">
    <property type="entry name" value="HAMP_dom"/>
</dbReference>
<keyword evidence="6 11" id="KW-0812">Transmembrane</keyword>
<comment type="caution">
    <text evidence="14">The sequence shown here is derived from an EMBL/GenBank/DDBJ whole genome shotgun (WGS) entry which is preliminary data.</text>
</comment>
<dbReference type="InterPro" id="IPR003594">
    <property type="entry name" value="HATPase_dom"/>
</dbReference>
<dbReference type="EMBL" id="JACHJS010000001">
    <property type="protein sequence ID" value="MBB4964270.1"/>
    <property type="molecule type" value="Genomic_DNA"/>
</dbReference>
<keyword evidence="5" id="KW-0808">Transferase</keyword>
<dbReference type="CDD" id="cd06225">
    <property type="entry name" value="HAMP"/>
    <property type="match status" value="1"/>
</dbReference>
<dbReference type="InterPro" id="IPR005467">
    <property type="entry name" value="His_kinase_dom"/>
</dbReference>
<dbReference type="SUPFAM" id="SSF47384">
    <property type="entry name" value="Homodimeric domain of signal transducing histidine kinase"/>
    <property type="match status" value="1"/>
</dbReference>
<dbReference type="PANTHER" id="PTHR45436:SF5">
    <property type="entry name" value="SENSOR HISTIDINE KINASE TRCS"/>
    <property type="match status" value="1"/>
</dbReference>
<feature type="domain" description="Histidine kinase" evidence="12">
    <location>
        <begin position="153"/>
        <end position="352"/>
    </location>
</feature>
<dbReference type="SUPFAM" id="SSF158472">
    <property type="entry name" value="HAMP domain-like"/>
    <property type="match status" value="1"/>
</dbReference>
<keyword evidence="7 14" id="KW-0418">Kinase</keyword>
<keyword evidence="4" id="KW-0597">Phosphoprotein</keyword>
<feature type="domain" description="HAMP" evidence="13">
    <location>
        <begin position="91"/>
        <end position="145"/>
    </location>
</feature>
<keyword evidence="9" id="KW-0902">Two-component regulatory system</keyword>
<sequence length="381" mass="41490">MRGGWSIRTRLSVLIGVLFLTGGTVLLLVTYLLVRTNLPSPVEFSVRGDTFRITEDHRYRDEVLRTLIAQSWVALLVAAVLAVAIGLVVTDRMLRPIRWITATARSLGADDLDRRRLARTGRRDELTELADTIDGMLDRLADAFEGRRRFAADVSHELRTPLATQRTLIEVALGRPDVSADTGELGRRLLTLNVRTTRLIEGLLVLALSDRGPATREPVRLDHLVRRVVDAAGGDIALEADPCPVLGDAVLLEHLVLNLVQNAVRHNEPGGRVRVRVGPDLWVENTGPVVPEELVASLTEPFRRMDRAGSDRGVGLGLTIVASVVAAHRGTLSVRARPGGGLSVRVALPHAPTEDASESCSQAWVSPSVTVPPVTTRTRDQ</sequence>
<dbReference type="Gene3D" id="6.10.340.10">
    <property type="match status" value="1"/>
</dbReference>
<evidence type="ECO:0000313" key="14">
    <source>
        <dbReference type="EMBL" id="MBB4964270.1"/>
    </source>
</evidence>
<evidence type="ECO:0000256" key="5">
    <source>
        <dbReference type="ARBA" id="ARBA00022679"/>
    </source>
</evidence>
<dbReference type="SMART" id="SM00387">
    <property type="entry name" value="HATPase_c"/>
    <property type="match status" value="1"/>
</dbReference>
<dbReference type="InterPro" id="IPR036890">
    <property type="entry name" value="HATPase_C_sf"/>
</dbReference>
<gene>
    <name evidence="14" type="ORF">F4559_001629</name>
</gene>
<evidence type="ECO:0000256" key="11">
    <source>
        <dbReference type="SAM" id="Phobius"/>
    </source>
</evidence>
<dbReference type="EC" id="2.7.13.3" evidence="3"/>
<dbReference type="GO" id="GO:0005886">
    <property type="term" value="C:plasma membrane"/>
    <property type="evidence" value="ECO:0007669"/>
    <property type="project" value="UniProtKB-SubCell"/>
</dbReference>
<evidence type="ECO:0000313" key="15">
    <source>
        <dbReference type="Proteomes" id="UP000542674"/>
    </source>
</evidence>
<name>A0A7W7T0I8_9PSEU</name>
<reference evidence="14 15" key="1">
    <citation type="submission" date="2020-08" db="EMBL/GenBank/DDBJ databases">
        <title>Sequencing the genomes of 1000 actinobacteria strains.</title>
        <authorList>
            <person name="Klenk H.-P."/>
        </authorList>
    </citation>
    <scope>NUCLEOTIDE SEQUENCE [LARGE SCALE GENOMIC DNA]</scope>
    <source>
        <strain evidence="14 15">DSM 45084</strain>
    </source>
</reference>
<accession>A0A7W7T0I8</accession>
<evidence type="ECO:0000256" key="10">
    <source>
        <dbReference type="ARBA" id="ARBA00023136"/>
    </source>
</evidence>
<evidence type="ECO:0000256" key="4">
    <source>
        <dbReference type="ARBA" id="ARBA00022553"/>
    </source>
</evidence>
<dbReference type="Pfam" id="PF00672">
    <property type="entry name" value="HAMP"/>
    <property type="match status" value="1"/>
</dbReference>
<protein>
    <recommendedName>
        <fullName evidence="3">histidine kinase</fullName>
        <ecNumber evidence="3">2.7.13.3</ecNumber>
    </recommendedName>
</protein>
<dbReference type="Gene3D" id="3.30.565.10">
    <property type="entry name" value="Histidine kinase-like ATPase, C-terminal domain"/>
    <property type="match status" value="1"/>
</dbReference>
<organism evidence="14 15">
    <name type="scientific">Saccharothrix violaceirubra</name>
    <dbReference type="NCBI Taxonomy" id="413306"/>
    <lineage>
        <taxon>Bacteria</taxon>
        <taxon>Bacillati</taxon>
        <taxon>Actinomycetota</taxon>
        <taxon>Actinomycetes</taxon>
        <taxon>Pseudonocardiales</taxon>
        <taxon>Pseudonocardiaceae</taxon>
        <taxon>Saccharothrix</taxon>
    </lineage>
</organism>
<dbReference type="SMART" id="SM00388">
    <property type="entry name" value="HisKA"/>
    <property type="match status" value="1"/>
</dbReference>
<keyword evidence="15" id="KW-1185">Reference proteome</keyword>
<evidence type="ECO:0000256" key="8">
    <source>
        <dbReference type="ARBA" id="ARBA00022989"/>
    </source>
</evidence>
<feature type="transmembrane region" description="Helical" evidence="11">
    <location>
        <begin position="12"/>
        <end position="34"/>
    </location>
</feature>
<dbReference type="Pfam" id="PF00512">
    <property type="entry name" value="HisKA"/>
    <property type="match status" value="1"/>
</dbReference>
<keyword evidence="8 11" id="KW-1133">Transmembrane helix</keyword>
<evidence type="ECO:0000256" key="9">
    <source>
        <dbReference type="ARBA" id="ARBA00023012"/>
    </source>
</evidence>
<evidence type="ECO:0000259" key="12">
    <source>
        <dbReference type="PROSITE" id="PS50109"/>
    </source>
</evidence>
<dbReference type="Proteomes" id="UP000542674">
    <property type="component" value="Unassembled WGS sequence"/>
</dbReference>
<dbReference type="SMART" id="SM00304">
    <property type="entry name" value="HAMP"/>
    <property type="match status" value="1"/>
</dbReference>
<evidence type="ECO:0000256" key="7">
    <source>
        <dbReference type="ARBA" id="ARBA00022777"/>
    </source>
</evidence>
<dbReference type="CDD" id="cd00082">
    <property type="entry name" value="HisKA"/>
    <property type="match status" value="1"/>
</dbReference>
<evidence type="ECO:0000256" key="1">
    <source>
        <dbReference type="ARBA" id="ARBA00000085"/>
    </source>
</evidence>
<proteinExistence type="predicted"/>
<dbReference type="AlphaFoldDB" id="A0A7W7T0I8"/>
<keyword evidence="10 11" id="KW-0472">Membrane</keyword>
<evidence type="ECO:0000256" key="6">
    <source>
        <dbReference type="ARBA" id="ARBA00022692"/>
    </source>
</evidence>
<dbReference type="PRINTS" id="PR00344">
    <property type="entry name" value="BCTRLSENSOR"/>
</dbReference>